<gene>
    <name evidence="1" type="ORF">BDN72DRAFT_865397</name>
</gene>
<reference evidence="1 2" key="1">
    <citation type="journal article" date="2019" name="Nat. Ecol. Evol.">
        <title>Megaphylogeny resolves global patterns of mushroom evolution.</title>
        <authorList>
            <person name="Varga T."/>
            <person name="Krizsan K."/>
            <person name="Foldi C."/>
            <person name="Dima B."/>
            <person name="Sanchez-Garcia M."/>
            <person name="Sanchez-Ramirez S."/>
            <person name="Szollosi G.J."/>
            <person name="Szarkandi J.G."/>
            <person name="Papp V."/>
            <person name="Albert L."/>
            <person name="Andreopoulos W."/>
            <person name="Angelini C."/>
            <person name="Antonin V."/>
            <person name="Barry K.W."/>
            <person name="Bougher N.L."/>
            <person name="Buchanan P."/>
            <person name="Buyck B."/>
            <person name="Bense V."/>
            <person name="Catcheside P."/>
            <person name="Chovatia M."/>
            <person name="Cooper J."/>
            <person name="Damon W."/>
            <person name="Desjardin D."/>
            <person name="Finy P."/>
            <person name="Geml J."/>
            <person name="Haridas S."/>
            <person name="Hughes K."/>
            <person name="Justo A."/>
            <person name="Karasinski D."/>
            <person name="Kautmanova I."/>
            <person name="Kiss B."/>
            <person name="Kocsube S."/>
            <person name="Kotiranta H."/>
            <person name="LaButti K.M."/>
            <person name="Lechner B.E."/>
            <person name="Liimatainen K."/>
            <person name="Lipzen A."/>
            <person name="Lukacs Z."/>
            <person name="Mihaltcheva S."/>
            <person name="Morgado L.N."/>
            <person name="Niskanen T."/>
            <person name="Noordeloos M.E."/>
            <person name="Ohm R.A."/>
            <person name="Ortiz-Santana B."/>
            <person name="Ovrebo C."/>
            <person name="Racz N."/>
            <person name="Riley R."/>
            <person name="Savchenko A."/>
            <person name="Shiryaev A."/>
            <person name="Soop K."/>
            <person name="Spirin V."/>
            <person name="Szebenyi C."/>
            <person name="Tomsovsky M."/>
            <person name="Tulloss R.E."/>
            <person name="Uehling J."/>
            <person name="Grigoriev I.V."/>
            <person name="Vagvolgyi C."/>
            <person name="Papp T."/>
            <person name="Martin F.M."/>
            <person name="Miettinen O."/>
            <person name="Hibbett D.S."/>
            <person name="Nagy L.G."/>
        </authorList>
    </citation>
    <scope>NUCLEOTIDE SEQUENCE [LARGE SCALE GENOMIC DNA]</scope>
    <source>
        <strain evidence="1 2">NL-1719</strain>
    </source>
</reference>
<accession>A0ACD3A0K2</accession>
<evidence type="ECO:0000313" key="2">
    <source>
        <dbReference type="Proteomes" id="UP000308600"/>
    </source>
</evidence>
<sequence length="181" mass="20718">MTIPLPRHPLVGDDMDDVRWETVNGILTLVHNRPSHRLHDGRPFLCAVQGVIDTDGFLYCESGDYDPLTMTSLQQARRSLWLKPKVGRMRQFIRSIEALWKAQDKVSSNADSFLPETTQPGRRWPLLVFTRSWGRMADSLVPFKLPNSPAEVHFTMVYQVVEGKEQISGVIYCIRSLRIVP</sequence>
<proteinExistence type="predicted"/>
<organism evidence="1 2">
    <name type="scientific">Pluteus cervinus</name>
    <dbReference type="NCBI Taxonomy" id="181527"/>
    <lineage>
        <taxon>Eukaryota</taxon>
        <taxon>Fungi</taxon>
        <taxon>Dikarya</taxon>
        <taxon>Basidiomycota</taxon>
        <taxon>Agaricomycotina</taxon>
        <taxon>Agaricomycetes</taxon>
        <taxon>Agaricomycetidae</taxon>
        <taxon>Agaricales</taxon>
        <taxon>Pluteineae</taxon>
        <taxon>Pluteaceae</taxon>
        <taxon>Pluteus</taxon>
    </lineage>
</organism>
<dbReference type="EMBL" id="ML209068">
    <property type="protein sequence ID" value="TFK59142.1"/>
    <property type="molecule type" value="Genomic_DNA"/>
</dbReference>
<evidence type="ECO:0000313" key="1">
    <source>
        <dbReference type="EMBL" id="TFK59142.1"/>
    </source>
</evidence>
<name>A0ACD3A0K2_9AGAR</name>
<dbReference type="Proteomes" id="UP000308600">
    <property type="component" value="Unassembled WGS sequence"/>
</dbReference>
<protein>
    <submittedName>
        <fullName evidence="1">Uncharacterized protein</fullName>
    </submittedName>
</protein>
<keyword evidence="2" id="KW-1185">Reference proteome</keyword>